<dbReference type="InterPro" id="IPR000253">
    <property type="entry name" value="FHA_dom"/>
</dbReference>
<dbReference type="AlphaFoldDB" id="A0A6J6V626"/>
<dbReference type="Gene3D" id="2.60.200.20">
    <property type="match status" value="1"/>
</dbReference>
<dbReference type="InterPro" id="IPR050923">
    <property type="entry name" value="Cell_Proc_Reg/RNA_Proc"/>
</dbReference>
<dbReference type="CDD" id="cd00060">
    <property type="entry name" value="FHA"/>
    <property type="match status" value="1"/>
</dbReference>
<dbReference type="InterPro" id="IPR008984">
    <property type="entry name" value="SMAD_FHA_dom_sf"/>
</dbReference>
<sequence length="194" mass="20842">MSDAERDAAVRLLGDALADGRISTDTFIRRMDRTFASRDESSLDDVVADLVDVQPPPRPLVGARAIRRSPRALRAPRARRVSAQPAGLLSVQLPSAAQPVLDIGRSSWSEVCLGDPTVSSSHATLVLLRGGWVVVDRNATNGTFVNGRRVRGSARVRPGDVLMVGTTTLTLLASSQDGPSLRRRPSRWVGLRSG</sequence>
<dbReference type="InterPro" id="IPR012551">
    <property type="entry name" value="DUF1707_SHOCT-like"/>
</dbReference>
<dbReference type="Pfam" id="PF08044">
    <property type="entry name" value="DUF1707"/>
    <property type="match status" value="1"/>
</dbReference>
<accession>A0A6J6V626</accession>
<dbReference type="Pfam" id="PF00498">
    <property type="entry name" value="FHA"/>
    <property type="match status" value="1"/>
</dbReference>
<organism evidence="2">
    <name type="scientific">freshwater metagenome</name>
    <dbReference type="NCBI Taxonomy" id="449393"/>
    <lineage>
        <taxon>unclassified sequences</taxon>
        <taxon>metagenomes</taxon>
        <taxon>ecological metagenomes</taxon>
    </lineage>
</organism>
<dbReference type="SUPFAM" id="SSF49879">
    <property type="entry name" value="SMAD/FHA domain"/>
    <property type="match status" value="1"/>
</dbReference>
<evidence type="ECO:0000259" key="1">
    <source>
        <dbReference type="PROSITE" id="PS50006"/>
    </source>
</evidence>
<dbReference type="PANTHER" id="PTHR23308">
    <property type="entry name" value="NUCLEAR INHIBITOR OF PROTEIN PHOSPHATASE-1"/>
    <property type="match status" value="1"/>
</dbReference>
<evidence type="ECO:0000313" key="2">
    <source>
        <dbReference type="EMBL" id="CAB4766453.1"/>
    </source>
</evidence>
<feature type="domain" description="FHA" evidence="1">
    <location>
        <begin position="101"/>
        <end position="150"/>
    </location>
</feature>
<dbReference type="EMBL" id="CAEZYQ010000035">
    <property type="protein sequence ID" value="CAB4766453.1"/>
    <property type="molecule type" value="Genomic_DNA"/>
</dbReference>
<proteinExistence type="predicted"/>
<dbReference type="PROSITE" id="PS50006">
    <property type="entry name" value="FHA_DOMAIN"/>
    <property type="match status" value="1"/>
</dbReference>
<gene>
    <name evidence="2" type="ORF">UFOPK2761_03099</name>
</gene>
<reference evidence="2" key="1">
    <citation type="submission" date="2020-05" db="EMBL/GenBank/DDBJ databases">
        <authorList>
            <person name="Chiriac C."/>
            <person name="Salcher M."/>
            <person name="Ghai R."/>
            <person name="Kavagutti S V."/>
        </authorList>
    </citation>
    <scope>NUCLEOTIDE SEQUENCE</scope>
</reference>
<name>A0A6J6V626_9ZZZZ</name>
<protein>
    <submittedName>
        <fullName evidence="2">Unannotated protein</fullName>
    </submittedName>
</protein>
<dbReference type="SMART" id="SM00240">
    <property type="entry name" value="FHA"/>
    <property type="match status" value="1"/>
</dbReference>